<accession>A0A0J8GTS4</accession>
<protein>
    <recommendedName>
        <fullName evidence="1">Lysozyme inhibitor LprI-like N-terminal domain-containing protein</fullName>
    </recommendedName>
</protein>
<evidence type="ECO:0000313" key="2">
    <source>
        <dbReference type="EMBL" id="KMT66142.1"/>
    </source>
</evidence>
<keyword evidence="3" id="KW-1185">Reference proteome</keyword>
<feature type="domain" description="Lysozyme inhibitor LprI-like N-terminal" evidence="1">
    <location>
        <begin position="21"/>
        <end position="120"/>
    </location>
</feature>
<proteinExistence type="predicted"/>
<dbReference type="Gene3D" id="1.20.1270.180">
    <property type="match status" value="1"/>
</dbReference>
<name>A0A0J8GTS4_9ALTE</name>
<comment type="caution">
    <text evidence="2">The sequence shown here is derived from an EMBL/GenBank/DDBJ whole genome shotgun (WGS) entry which is preliminary data.</text>
</comment>
<dbReference type="Pfam" id="PF07007">
    <property type="entry name" value="LprI"/>
    <property type="match status" value="1"/>
</dbReference>
<organism evidence="2 3">
    <name type="scientific">Catenovulum maritimum</name>
    <dbReference type="NCBI Taxonomy" id="1513271"/>
    <lineage>
        <taxon>Bacteria</taxon>
        <taxon>Pseudomonadati</taxon>
        <taxon>Pseudomonadota</taxon>
        <taxon>Gammaproteobacteria</taxon>
        <taxon>Alteromonadales</taxon>
        <taxon>Alteromonadaceae</taxon>
        <taxon>Catenovulum</taxon>
    </lineage>
</organism>
<sequence>MSIPAYADYSHPDTAKLIAECKTSTQTETQYSICLDETMKRVERDLKAWIYQTQEKLELIAEKTGNESGLYEYKKANSFYQKFIESQCRSVFFENQTKGDAANQFRICKIDKTLERIKQLKTEKS</sequence>
<evidence type="ECO:0000259" key="1">
    <source>
        <dbReference type="Pfam" id="PF07007"/>
    </source>
</evidence>
<dbReference type="Proteomes" id="UP000037600">
    <property type="component" value="Unassembled WGS sequence"/>
</dbReference>
<dbReference type="STRING" id="1513271.XM47_05045"/>
<reference evidence="2 3" key="1">
    <citation type="submission" date="2015-04" db="EMBL/GenBank/DDBJ databases">
        <title>Draft Genome Sequence of the Novel Agar-Digesting Marine Bacterium Q1.</title>
        <authorList>
            <person name="Li Y."/>
            <person name="Li D."/>
            <person name="Chen G."/>
            <person name="Du Z."/>
        </authorList>
    </citation>
    <scope>NUCLEOTIDE SEQUENCE [LARGE SCALE GENOMIC DNA]</scope>
    <source>
        <strain evidence="2 3">Q1</strain>
    </source>
</reference>
<gene>
    <name evidence="2" type="ORF">XM47_05045</name>
</gene>
<dbReference type="EMBL" id="LAZL01000006">
    <property type="protein sequence ID" value="KMT66142.1"/>
    <property type="molecule type" value="Genomic_DNA"/>
</dbReference>
<dbReference type="AlphaFoldDB" id="A0A0J8GTS4"/>
<evidence type="ECO:0000313" key="3">
    <source>
        <dbReference type="Proteomes" id="UP000037600"/>
    </source>
</evidence>
<dbReference type="InterPro" id="IPR009739">
    <property type="entry name" value="LprI-like_N"/>
</dbReference>